<dbReference type="PANTHER" id="PTHR45747">
    <property type="entry name" value="HISTONE-LYSINE N-METHYLTRANSFERASE E(Z)"/>
    <property type="match status" value="1"/>
</dbReference>
<keyword evidence="2 8" id="KW-0808">Transferase</keyword>
<evidence type="ECO:0000259" key="6">
    <source>
        <dbReference type="PROSITE" id="PS50280"/>
    </source>
</evidence>
<dbReference type="GO" id="GO:0046976">
    <property type="term" value="F:histone H3K27 methyltransferase activity"/>
    <property type="evidence" value="ECO:0007669"/>
    <property type="project" value="UniProtKB-ARBA"/>
</dbReference>
<evidence type="ECO:0000256" key="2">
    <source>
        <dbReference type="ARBA" id="ARBA00022679"/>
    </source>
</evidence>
<dbReference type="InterPro" id="IPR045318">
    <property type="entry name" value="EZH1/2-like"/>
</dbReference>
<reference evidence="8" key="1">
    <citation type="submission" date="2016-01" db="EMBL/GenBank/DDBJ databases">
        <title>Diversity of S-adenosylmethionine dependent methyltransferases of the cryptobiotic chironomid in relation to desiccation stress resistance.</title>
        <authorList>
            <person name="Deviatiiarov R."/>
            <person name="Gusev O."/>
            <person name="Aupov R."/>
            <person name="Cornette R."/>
            <person name="Kikawada T."/>
        </authorList>
    </citation>
    <scope>NUCLEOTIDE SEQUENCE</scope>
</reference>
<feature type="non-terminal residue" evidence="8">
    <location>
        <position position="519"/>
    </location>
</feature>
<dbReference type="Gene3D" id="1.20.58.1880">
    <property type="match status" value="1"/>
</dbReference>
<dbReference type="InterPro" id="IPR001214">
    <property type="entry name" value="SET_dom"/>
</dbReference>
<dbReference type="GO" id="GO:0032259">
    <property type="term" value="P:methylation"/>
    <property type="evidence" value="ECO:0007669"/>
    <property type="project" value="UniProtKB-KW"/>
</dbReference>
<dbReference type="Pfam" id="PF00856">
    <property type="entry name" value="SET"/>
    <property type="match status" value="1"/>
</dbReference>
<name>A0A1B3PDN0_9DIPT</name>
<dbReference type="GO" id="GO:0003682">
    <property type="term" value="F:chromatin binding"/>
    <property type="evidence" value="ECO:0007669"/>
    <property type="project" value="TreeGrafter"/>
</dbReference>
<gene>
    <name evidence="8" type="primary">HMT-26</name>
</gene>
<feature type="domain" description="SET" evidence="6">
    <location>
        <begin position="384"/>
        <end position="501"/>
    </location>
</feature>
<dbReference type="GO" id="GO:0005634">
    <property type="term" value="C:nucleus"/>
    <property type="evidence" value="ECO:0007669"/>
    <property type="project" value="TreeGrafter"/>
</dbReference>
<accession>A0A1B3PDN0</accession>
<dbReference type="PROSITE" id="PS50280">
    <property type="entry name" value="SET"/>
    <property type="match status" value="1"/>
</dbReference>
<evidence type="ECO:0000256" key="5">
    <source>
        <dbReference type="ARBA" id="ARBA00023163"/>
    </source>
</evidence>
<evidence type="ECO:0000259" key="7">
    <source>
        <dbReference type="PROSITE" id="PS51633"/>
    </source>
</evidence>
<dbReference type="AlphaFoldDB" id="A0A1B3PDN0"/>
<dbReference type="InterPro" id="IPR046341">
    <property type="entry name" value="SET_dom_sf"/>
</dbReference>
<feature type="domain" description="CXC" evidence="7">
    <location>
        <begin position="284"/>
        <end position="384"/>
    </location>
</feature>
<dbReference type="GO" id="GO:0031507">
    <property type="term" value="P:heterochromatin formation"/>
    <property type="evidence" value="ECO:0007669"/>
    <property type="project" value="TreeGrafter"/>
</dbReference>
<keyword evidence="5" id="KW-0804">Transcription</keyword>
<dbReference type="SMART" id="SM00317">
    <property type="entry name" value="SET"/>
    <property type="match status" value="1"/>
</dbReference>
<dbReference type="Gene3D" id="2.170.270.10">
    <property type="entry name" value="SET domain"/>
    <property type="match status" value="1"/>
</dbReference>
<dbReference type="SUPFAM" id="SSF82199">
    <property type="entry name" value="SET domain"/>
    <property type="match status" value="1"/>
</dbReference>
<dbReference type="InterPro" id="IPR026489">
    <property type="entry name" value="CXC_dom"/>
</dbReference>
<sequence length="519" mass="60516">MLRKLIEDRINAKRLEDSRIFIKAQEIYGAHTRRKGMFVPKLPAITRGNAEVVVYRDLKDRLGRQKKFLMVNQKGPNFRMIEKDGNADPLPNPYMYLEKSCIKLKSNVKIVPNFDEKLFYEVVEEGLKLIKNREDDDLETTFFELVQEYMNINHLSTTDLIEMYQKHNEAKKDCEQHTSSLKTLDMKNNNNIKTEFCSLDCFKLLKGKTNRFSPWTHSEEFLVKKAMLMYDSDYCAIALAVDSKTCSEIYKFAKDVRLPQRRTEKFEKQTTRSIYNQCEKRREDFKITLKSKLSDYPYAYQACDHDGKCNKECPCYKRNTFCERFCACQGKCQNGFPGCICIGQCDKKLCQCYMADRECDKQKCKCKSYSGGCSNMNLQFSSPKTLEIKPSTIEGIGYGAFATNNIENNEFIIEYTGELISPEESERRADYYYNVKLTYISNLYNDWDIDSFYIGNESRFINHSNNPNVYSKIVIISGERRLGLFANRRIKAGEELFFSYNLSCKHAAVYLGVNKQDEL</sequence>
<evidence type="ECO:0000256" key="1">
    <source>
        <dbReference type="ARBA" id="ARBA00022603"/>
    </source>
</evidence>
<dbReference type="EMBL" id="KU660011">
    <property type="protein sequence ID" value="AOG17809.1"/>
    <property type="molecule type" value="mRNA"/>
</dbReference>
<keyword evidence="3" id="KW-0949">S-adenosyl-L-methionine</keyword>
<evidence type="ECO:0000256" key="3">
    <source>
        <dbReference type="ARBA" id="ARBA00022691"/>
    </source>
</evidence>
<proteinExistence type="evidence at transcript level"/>
<keyword evidence="4" id="KW-0805">Transcription regulation</keyword>
<evidence type="ECO:0000313" key="8">
    <source>
        <dbReference type="EMBL" id="AOG17809.1"/>
    </source>
</evidence>
<evidence type="ECO:0000256" key="4">
    <source>
        <dbReference type="ARBA" id="ARBA00023015"/>
    </source>
</evidence>
<dbReference type="PROSITE" id="PS51633">
    <property type="entry name" value="CXC"/>
    <property type="match status" value="1"/>
</dbReference>
<organism evidence="8">
    <name type="scientific">Polypedilum nubifer</name>
    <dbReference type="NCBI Taxonomy" id="54969"/>
    <lineage>
        <taxon>Eukaryota</taxon>
        <taxon>Metazoa</taxon>
        <taxon>Ecdysozoa</taxon>
        <taxon>Arthropoda</taxon>
        <taxon>Hexapoda</taxon>
        <taxon>Insecta</taxon>
        <taxon>Pterygota</taxon>
        <taxon>Neoptera</taxon>
        <taxon>Endopterygota</taxon>
        <taxon>Diptera</taxon>
        <taxon>Nematocera</taxon>
        <taxon>Chironomoidea</taxon>
        <taxon>Chironomidae</taxon>
        <taxon>Chironominae</taxon>
        <taxon>Polypedilum</taxon>
        <taxon>Polypedilum</taxon>
    </lineage>
</organism>
<protein>
    <submittedName>
        <fullName evidence="8">Putative histone-lysine N-methyltransferase EZH2-like protein</fullName>
    </submittedName>
</protein>
<dbReference type="PANTHER" id="PTHR45747:SF4">
    <property type="entry name" value="HISTONE-LYSINE N-METHYLTRANSFERASE E(Z)"/>
    <property type="match status" value="1"/>
</dbReference>
<keyword evidence="1 8" id="KW-0489">Methyltransferase</keyword>